<dbReference type="Gene3D" id="2.60.120.260">
    <property type="entry name" value="Galactose-binding domain-like"/>
    <property type="match status" value="1"/>
</dbReference>
<gene>
    <name evidence="1" type="primary">wapA</name>
    <name evidence="1" type="ORF">MAMT_01229</name>
</gene>
<keyword evidence="1" id="KW-0378">Hydrolase</keyword>
<evidence type="ECO:0000313" key="2">
    <source>
        <dbReference type="Proteomes" id="UP000334923"/>
    </source>
</evidence>
<reference evidence="1 2" key="1">
    <citation type="submission" date="2019-09" db="EMBL/GenBank/DDBJ databases">
        <authorList>
            <person name="Cremers G."/>
        </authorList>
    </citation>
    <scope>NUCLEOTIDE SEQUENCE [LARGE SCALE GENOMIC DNA]</scope>
    <source>
        <strain evidence="1">4A</strain>
    </source>
</reference>
<keyword evidence="2" id="KW-1185">Reference proteome</keyword>
<name>A0A5E6MBA9_9BACT</name>
<evidence type="ECO:0000313" key="1">
    <source>
        <dbReference type="EMBL" id="VVM06488.1"/>
    </source>
</evidence>
<dbReference type="InterPro" id="IPR011990">
    <property type="entry name" value="TPR-like_helical_dom_sf"/>
</dbReference>
<dbReference type="RefSeq" id="WP_178086945.1">
    <property type="nucleotide sequence ID" value="NZ_CABFVA020000066.1"/>
</dbReference>
<protein>
    <submittedName>
        <fullName evidence="1">tRNA(Glu)-specific nuclease WapA</fullName>
        <ecNumber evidence="1">3.1.-.-</ecNumber>
    </submittedName>
</protein>
<dbReference type="EC" id="3.1.-.-" evidence="1"/>
<accession>A0A5E6MBA9</accession>
<dbReference type="EMBL" id="CABFVA020000066">
    <property type="protein sequence ID" value="VVM06488.1"/>
    <property type="molecule type" value="Genomic_DNA"/>
</dbReference>
<dbReference type="AlphaFoldDB" id="A0A5E6MBA9"/>
<dbReference type="GO" id="GO:0016787">
    <property type="term" value="F:hydrolase activity"/>
    <property type="evidence" value="ECO:0007669"/>
    <property type="project" value="UniProtKB-KW"/>
</dbReference>
<dbReference type="Proteomes" id="UP000334923">
    <property type="component" value="Unassembled WGS sequence"/>
</dbReference>
<dbReference type="SUPFAM" id="SSF48452">
    <property type="entry name" value="TPR-like"/>
    <property type="match status" value="1"/>
</dbReference>
<proteinExistence type="predicted"/>
<organism evidence="1 2">
    <name type="scientific">Methylacidimicrobium tartarophylax</name>
    <dbReference type="NCBI Taxonomy" id="1041768"/>
    <lineage>
        <taxon>Bacteria</taxon>
        <taxon>Pseudomonadati</taxon>
        <taxon>Verrucomicrobiota</taxon>
        <taxon>Methylacidimicrobium</taxon>
    </lineage>
</organism>
<sequence>MEPAIGETSEVRGRSLQWLAAGSLLFLVALRLLDSQSPRERLLVAPLQPERWLALAQKRANQGRLEEAKAMLAECRREAGPISSIRLKTASLAIELGELRTAFRDLRLVFRYDPDLRRQAAYVAKATWGEDGGLRLVPAKDPRLLAAYFDLALKEQWLGEAGRLWARAEREGKPFDPTLCRRYVEALWEADQLSDARKAWETLYPRGGIVWNGGFEEDLVGWGFGWRTKPQVGVGIRRDQKKVSSGQNSLRIRLSGLAVESDHVFAEQTVLLSPGHRYELHGKGKAEEITSSSGLVLEVCDAQTGAVWATTPVLGGTTDWTELAAPIDVPSDGGPALVQIKWKGTSEWEIPTYGMAWFDELEIVDAAPEIDFRGASAAPGIRAP</sequence>